<feature type="transmembrane region" description="Helical" evidence="6">
    <location>
        <begin position="213"/>
        <end position="233"/>
    </location>
</feature>
<organism evidence="8 9">
    <name type="scientific">Pichia inconspicua</name>
    <dbReference type="NCBI Taxonomy" id="52247"/>
    <lineage>
        <taxon>Eukaryota</taxon>
        <taxon>Fungi</taxon>
        <taxon>Dikarya</taxon>
        <taxon>Ascomycota</taxon>
        <taxon>Saccharomycotina</taxon>
        <taxon>Pichiomycetes</taxon>
        <taxon>Pichiales</taxon>
        <taxon>Pichiaceae</taxon>
        <taxon>Pichia</taxon>
    </lineage>
</organism>
<evidence type="ECO:0000256" key="2">
    <source>
        <dbReference type="ARBA" id="ARBA00022448"/>
    </source>
</evidence>
<comment type="subcellular location">
    <subcellularLocation>
        <location evidence="1">Membrane</location>
        <topology evidence="1">Multi-pass membrane protein</topology>
    </subcellularLocation>
</comment>
<dbReference type="SUPFAM" id="SSF103473">
    <property type="entry name" value="MFS general substrate transporter"/>
    <property type="match status" value="1"/>
</dbReference>
<keyword evidence="9" id="KW-1185">Reference proteome</keyword>
<evidence type="ECO:0000256" key="3">
    <source>
        <dbReference type="ARBA" id="ARBA00022692"/>
    </source>
</evidence>
<feature type="transmembrane region" description="Helical" evidence="6">
    <location>
        <begin position="82"/>
        <end position="100"/>
    </location>
</feature>
<comment type="caution">
    <text evidence="8">The sequence shown here is derived from an EMBL/GenBank/DDBJ whole genome shotgun (WGS) entry which is preliminary data.</text>
</comment>
<evidence type="ECO:0000256" key="5">
    <source>
        <dbReference type="ARBA" id="ARBA00023136"/>
    </source>
</evidence>
<dbReference type="STRING" id="52247.A0A4T0X4H3"/>
<dbReference type="OrthoDB" id="2985014at2759"/>
<dbReference type="Proteomes" id="UP000307173">
    <property type="component" value="Unassembled WGS sequence"/>
</dbReference>
<feature type="transmembrane region" description="Helical" evidence="6">
    <location>
        <begin position="431"/>
        <end position="456"/>
    </location>
</feature>
<evidence type="ECO:0000259" key="7">
    <source>
        <dbReference type="PROSITE" id="PS50850"/>
    </source>
</evidence>
<evidence type="ECO:0000256" key="1">
    <source>
        <dbReference type="ARBA" id="ARBA00004141"/>
    </source>
</evidence>
<dbReference type="InterPro" id="IPR011701">
    <property type="entry name" value="MFS"/>
</dbReference>
<dbReference type="AlphaFoldDB" id="A0A4T0X4H3"/>
<reference evidence="8 9" key="1">
    <citation type="journal article" date="2019" name="Front. Genet.">
        <title>Whole-Genome Sequencing of the Opportunistic Yeast Pathogen Candida inconspicua Uncovers Its Hybrid Origin.</title>
        <authorList>
            <person name="Mixao V."/>
            <person name="Hansen A.P."/>
            <person name="Saus E."/>
            <person name="Boekhout T."/>
            <person name="Lass-Florl C."/>
            <person name="Gabaldon T."/>
        </authorList>
    </citation>
    <scope>NUCLEOTIDE SEQUENCE [LARGE SCALE GENOMIC DNA]</scope>
    <source>
        <strain evidence="8 9">CBS 180</strain>
    </source>
</reference>
<dbReference type="PROSITE" id="PS50850">
    <property type="entry name" value="MFS"/>
    <property type="match status" value="1"/>
</dbReference>
<sequence length="491" mass="55645">MELDSKISDQKLSVTKFSIEELKPLDTESLTDKKPLYPEAERKLVHKFDWRLMPMFSTVYFFSSLDRSNIGNAKVAGMDVDLGLSAAQFSTVVSVLYATYLPFMVPGVWLMKQCKRPRFYLFGMMFSWSICSLCMMFAKNYGTVIVLRLLIGLFEGSYFSCIAVITSDYFFPHEMGRRTAYFFASSSLASAFGGLIGTGITEIKSGSLKSWQYIFLIEGLLSIFTGFWLLFFLPDTPEQLLSNEEERAVYADRERRRAFFTDQSAFERSEVWEAFKDYKTHFSVVIQFTQDVCLYGFSTFLPAILKSGLHYSSLQAQYLSVPVYLLGGLIFLIAAEYSDKKRTRGPVIAFCNVFGMTGYILLLVVSNDKVKYFACYLICFSIYTGTGINESWLASNTAGRYKRYTAIGINQTLGNVAGAISPQVYRKPPDYVLGHAFTLGCLVVSTIASLTCSWLLRRRNAANQKVMETGVDNRNKKRVRGDDSPEFRFLT</sequence>
<evidence type="ECO:0000313" key="8">
    <source>
        <dbReference type="EMBL" id="TID30299.1"/>
    </source>
</evidence>
<gene>
    <name evidence="8" type="ORF">CANINC_001179</name>
</gene>
<dbReference type="Gene3D" id="1.20.1250.20">
    <property type="entry name" value="MFS general substrate transporter like domains"/>
    <property type="match status" value="2"/>
</dbReference>
<accession>A0A4T0X4H3</accession>
<feature type="transmembrane region" description="Helical" evidence="6">
    <location>
        <begin position="179"/>
        <end position="201"/>
    </location>
</feature>
<dbReference type="InterPro" id="IPR036259">
    <property type="entry name" value="MFS_trans_sf"/>
</dbReference>
<keyword evidence="3 6" id="KW-0812">Transmembrane</keyword>
<feature type="domain" description="Major facilitator superfamily (MFS) profile" evidence="7">
    <location>
        <begin position="52"/>
        <end position="461"/>
    </location>
</feature>
<dbReference type="Pfam" id="PF07690">
    <property type="entry name" value="MFS_1"/>
    <property type="match status" value="1"/>
</dbReference>
<proteinExistence type="predicted"/>
<feature type="transmembrane region" description="Helical" evidence="6">
    <location>
        <begin position="347"/>
        <end position="365"/>
    </location>
</feature>
<evidence type="ECO:0000256" key="6">
    <source>
        <dbReference type="SAM" id="Phobius"/>
    </source>
</evidence>
<name>A0A4T0X4H3_9ASCO</name>
<keyword evidence="5 6" id="KW-0472">Membrane</keyword>
<dbReference type="InterPro" id="IPR020846">
    <property type="entry name" value="MFS_dom"/>
</dbReference>
<keyword evidence="2" id="KW-0813">Transport</keyword>
<dbReference type="PANTHER" id="PTHR43791:SF24">
    <property type="entry name" value="NICOTINIC ACID PLASMA MEMBRANE TRANSPORTER"/>
    <property type="match status" value="1"/>
</dbReference>
<evidence type="ECO:0000256" key="4">
    <source>
        <dbReference type="ARBA" id="ARBA00022989"/>
    </source>
</evidence>
<evidence type="ECO:0000313" key="9">
    <source>
        <dbReference type="Proteomes" id="UP000307173"/>
    </source>
</evidence>
<feature type="transmembrane region" description="Helical" evidence="6">
    <location>
        <begin position="371"/>
        <end position="392"/>
    </location>
</feature>
<feature type="transmembrane region" description="Helical" evidence="6">
    <location>
        <begin position="316"/>
        <end position="335"/>
    </location>
</feature>
<dbReference type="FunFam" id="1.20.1250.20:FF:000013">
    <property type="entry name" value="MFS general substrate transporter"/>
    <property type="match status" value="1"/>
</dbReference>
<feature type="transmembrane region" description="Helical" evidence="6">
    <location>
        <begin position="145"/>
        <end position="167"/>
    </location>
</feature>
<dbReference type="GO" id="GO:0016020">
    <property type="term" value="C:membrane"/>
    <property type="evidence" value="ECO:0007669"/>
    <property type="project" value="UniProtKB-SubCell"/>
</dbReference>
<protein>
    <recommendedName>
        <fullName evidence="7">Major facilitator superfamily (MFS) profile domain-containing protein</fullName>
    </recommendedName>
</protein>
<dbReference type="EMBL" id="SELW01000166">
    <property type="protein sequence ID" value="TID30299.1"/>
    <property type="molecule type" value="Genomic_DNA"/>
</dbReference>
<dbReference type="PANTHER" id="PTHR43791">
    <property type="entry name" value="PERMEASE-RELATED"/>
    <property type="match status" value="1"/>
</dbReference>
<keyword evidence="4 6" id="KW-1133">Transmembrane helix</keyword>
<dbReference type="GO" id="GO:0022857">
    <property type="term" value="F:transmembrane transporter activity"/>
    <property type="evidence" value="ECO:0007669"/>
    <property type="project" value="InterPro"/>
</dbReference>
<feature type="transmembrane region" description="Helical" evidence="6">
    <location>
        <begin position="120"/>
        <end position="138"/>
    </location>
</feature>